<evidence type="ECO:0000313" key="1">
    <source>
        <dbReference type="EMBL" id="PVZ10018.1"/>
    </source>
</evidence>
<protein>
    <submittedName>
        <fullName evidence="1">Uncharacterized protein</fullName>
    </submittedName>
</protein>
<sequence length="44" mass="4954">MAAENKGDDPARHILVGTCEAVHRCLNARFLEDLPRNACRWGFV</sequence>
<keyword evidence="2" id="KW-1185">Reference proteome</keyword>
<organism evidence="1 2">
    <name type="scientific">Actinomycetospora cinnamomea</name>
    <dbReference type="NCBI Taxonomy" id="663609"/>
    <lineage>
        <taxon>Bacteria</taxon>
        <taxon>Bacillati</taxon>
        <taxon>Actinomycetota</taxon>
        <taxon>Actinomycetes</taxon>
        <taxon>Pseudonocardiales</taxon>
        <taxon>Pseudonocardiaceae</taxon>
        <taxon>Actinomycetospora</taxon>
    </lineage>
</organism>
<evidence type="ECO:0000313" key="2">
    <source>
        <dbReference type="Proteomes" id="UP000245639"/>
    </source>
</evidence>
<dbReference type="AlphaFoldDB" id="A0A2U1FCX6"/>
<dbReference type="EMBL" id="QEKW01000005">
    <property type="protein sequence ID" value="PVZ10018.1"/>
    <property type="molecule type" value="Genomic_DNA"/>
</dbReference>
<dbReference type="Proteomes" id="UP000245639">
    <property type="component" value="Unassembled WGS sequence"/>
</dbReference>
<reference evidence="1 2" key="1">
    <citation type="submission" date="2018-04" db="EMBL/GenBank/DDBJ databases">
        <title>Genomic Encyclopedia of Type Strains, Phase IV (KMG-IV): sequencing the most valuable type-strain genomes for metagenomic binning, comparative biology and taxonomic classification.</title>
        <authorList>
            <person name="Goeker M."/>
        </authorList>
    </citation>
    <scope>NUCLEOTIDE SEQUENCE [LARGE SCALE GENOMIC DNA]</scope>
    <source>
        <strain evidence="1 2">DSM 45771</strain>
    </source>
</reference>
<accession>A0A2U1FCX6</accession>
<comment type="caution">
    <text evidence="1">The sequence shown here is derived from an EMBL/GenBank/DDBJ whole genome shotgun (WGS) entry which is preliminary data.</text>
</comment>
<name>A0A2U1FCX6_9PSEU</name>
<proteinExistence type="predicted"/>
<gene>
    <name evidence="1" type="ORF">C8D89_10594</name>
</gene>